<dbReference type="InterPro" id="IPR011646">
    <property type="entry name" value="KAP_P-loop"/>
</dbReference>
<evidence type="ECO:0000313" key="3">
    <source>
        <dbReference type="Proteomes" id="UP000252107"/>
    </source>
</evidence>
<dbReference type="Pfam" id="PF07693">
    <property type="entry name" value="KAP_NTPase"/>
    <property type="match status" value="1"/>
</dbReference>
<dbReference type="SUPFAM" id="SSF52540">
    <property type="entry name" value="P-loop containing nucleoside triphosphate hydrolases"/>
    <property type="match status" value="1"/>
</dbReference>
<sequence length="512" mass="58820">MGLDVSKFFQATQPAKTLNLQNDEEKRYYIDFSSVRGGQIVEELKDNITFLSPDEPTCNLFTGHIGCGKSTELLQLKAELEHEDFHVVYFESSDNLEMVDVDIADILLAIAARVSESLQPSTIEQPKRLNTLLQEAEQSLQTEVGLEASLINTATEEQISLSLHIGRISAKAKVPNIRSRLREYLEPRTAHLIDAINQELLQPAINNLKLQGKKGLVVIVDNLDRVDISLKPWGRTQPEYLFVDRGDHLRKLKCHLIYTIPLALIFSNELATLIQRFGVQPKVLPMVPVGQRDGSECQEGMDLLRQMVLARAFPHLNPEQRINKIQEVFDSPETLDRLCRVSGGHVRNLLRLLNECIKKQRKLPLTSEFLEDVIREHYNQRVLAITNDEWVLLEKVAQEKKIVAKEQCQTLLRSMFVYEYRDIEGSWFDVNPLFAEKIEFKFRLESQNQHTEKPAKDVIDTIIFAGLKKLSKNYEEFFVTKDYSKAFDVAVSAYYFCQKIVVLRYIVCLINK</sequence>
<dbReference type="Proteomes" id="UP000252107">
    <property type="component" value="Unassembled WGS sequence"/>
</dbReference>
<feature type="domain" description="KAP NTPase" evidence="1">
    <location>
        <begin position="43"/>
        <end position="227"/>
    </location>
</feature>
<keyword evidence="3" id="KW-1185">Reference proteome</keyword>
<dbReference type="AlphaFoldDB" id="A0A367QS31"/>
<organism evidence="2 3">
    <name type="scientific">Nostoc minutum NIES-26</name>
    <dbReference type="NCBI Taxonomy" id="1844469"/>
    <lineage>
        <taxon>Bacteria</taxon>
        <taxon>Bacillati</taxon>
        <taxon>Cyanobacteriota</taxon>
        <taxon>Cyanophyceae</taxon>
        <taxon>Nostocales</taxon>
        <taxon>Nostocaceae</taxon>
        <taxon>Nostoc</taxon>
    </lineage>
</organism>
<protein>
    <submittedName>
        <fullName evidence="2">KAP family P-loop domain-containing protein</fullName>
    </submittedName>
</protein>
<gene>
    <name evidence="2" type="ORF">A6770_27135</name>
</gene>
<proteinExistence type="predicted"/>
<evidence type="ECO:0000259" key="1">
    <source>
        <dbReference type="Pfam" id="PF07693"/>
    </source>
</evidence>
<reference evidence="2" key="1">
    <citation type="submission" date="2016-04" db="EMBL/GenBank/DDBJ databases">
        <authorList>
            <person name="Tabuchi Yagui T.R."/>
        </authorList>
    </citation>
    <scope>NUCLEOTIDE SEQUENCE [LARGE SCALE GENOMIC DNA]</scope>
    <source>
        <strain evidence="2">NIES-26</strain>
    </source>
</reference>
<evidence type="ECO:0000313" key="2">
    <source>
        <dbReference type="EMBL" id="RCJ26042.1"/>
    </source>
</evidence>
<comment type="caution">
    <text evidence="2">The sequence shown here is derived from an EMBL/GenBank/DDBJ whole genome shotgun (WGS) entry which is preliminary data.</text>
</comment>
<dbReference type="EMBL" id="LXQD01000311">
    <property type="protein sequence ID" value="RCJ26042.1"/>
    <property type="molecule type" value="Genomic_DNA"/>
</dbReference>
<name>A0A367QS31_9NOSO</name>
<accession>A0A367QS31</accession>
<dbReference type="InterPro" id="IPR027417">
    <property type="entry name" value="P-loop_NTPase"/>
</dbReference>